<protein>
    <submittedName>
        <fullName evidence="2">Uncharacterized protein</fullName>
    </submittedName>
</protein>
<name>A0A371K1J2_9GAMM</name>
<keyword evidence="1" id="KW-1133">Transmembrane helix</keyword>
<reference evidence="2 3" key="1">
    <citation type="submission" date="2018-08" db="EMBL/GenBank/DDBJ databases">
        <title>Lysobacter sp. zong2l5, whole genome shotgun sequence.</title>
        <authorList>
            <person name="Zhang X."/>
            <person name="Feng G."/>
            <person name="Zhu H."/>
        </authorList>
    </citation>
    <scope>NUCLEOTIDE SEQUENCE [LARGE SCALE GENOMIC DNA]</scope>
    <source>
        <strain evidence="3">zong2l5</strain>
    </source>
</reference>
<feature type="transmembrane region" description="Helical" evidence="1">
    <location>
        <begin position="57"/>
        <end position="76"/>
    </location>
</feature>
<dbReference type="OrthoDB" id="343256at2"/>
<evidence type="ECO:0000313" key="3">
    <source>
        <dbReference type="Proteomes" id="UP000264492"/>
    </source>
</evidence>
<evidence type="ECO:0000313" key="2">
    <source>
        <dbReference type="EMBL" id="RDZ27796.1"/>
    </source>
</evidence>
<feature type="transmembrane region" description="Helical" evidence="1">
    <location>
        <begin position="116"/>
        <end position="137"/>
    </location>
</feature>
<dbReference type="EMBL" id="QTSU01000001">
    <property type="protein sequence ID" value="RDZ27796.1"/>
    <property type="molecule type" value="Genomic_DNA"/>
</dbReference>
<dbReference type="RefSeq" id="WP_115857239.1">
    <property type="nucleotide sequence ID" value="NZ_QTSU01000001.1"/>
</dbReference>
<organism evidence="2 3">
    <name type="scientific">Lysobacter silvisoli</name>
    <dbReference type="NCBI Taxonomy" id="2293254"/>
    <lineage>
        <taxon>Bacteria</taxon>
        <taxon>Pseudomonadati</taxon>
        <taxon>Pseudomonadota</taxon>
        <taxon>Gammaproteobacteria</taxon>
        <taxon>Lysobacterales</taxon>
        <taxon>Lysobacteraceae</taxon>
        <taxon>Lysobacter</taxon>
    </lineage>
</organism>
<proteinExistence type="predicted"/>
<sequence>MNASIATPAPQRRRLGRSLLAVLAGLLVTVILSTLTDLALHASGVYPPTMQPMATELWLLALSYRALYTLLGGYLAARLAPYRPMAHVWTLAGIGAVLGIAGVVATWGRGPEFGPAWYAIGVAVTGPPCCLLGGWWLRR</sequence>
<keyword evidence="3" id="KW-1185">Reference proteome</keyword>
<dbReference type="AlphaFoldDB" id="A0A371K1J2"/>
<keyword evidence="1" id="KW-0472">Membrane</keyword>
<feature type="transmembrane region" description="Helical" evidence="1">
    <location>
        <begin position="88"/>
        <end position="110"/>
    </location>
</feature>
<gene>
    <name evidence="2" type="ORF">DX914_01075</name>
</gene>
<dbReference type="Proteomes" id="UP000264492">
    <property type="component" value="Unassembled WGS sequence"/>
</dbReference>
<evidence type="ECO:0000256" key="1">
    <source>
        <dbReference type="SAM" id="Phobius"/>
    </source>
</evidence>
<accession>A0A371K1J2</accession>
<comment type="caution">
    <text evidence="2">The sequence shown here is derived from an EMBL/GenBank/DDBJ whole genome shotgun (WGS) entry which is preliminary data.</text>
</comment>
<keyword evidence="1" id="KW-0812">Transmembrane</keyword>